<organism evidence="2 3">
    <name type="scientific">Lophium mytilinum</name>
    <dbReference type="NCBI Taxonomy" id="390894"/>
    <lineage>
        <taxon>Eukaryota</taxon>
        <taxon>Fungi</taxon>
        <taxon>Dikarya</taxon>
        <taxon>Ascomycota</taxon>
        <taxon>Pezizomycotina</taxon>
        <taxon>Dothideomycetes</taxon>
        <taxon>Pleosporomycetidae</taxon>
        <taxon>Mytilinidiales</taxon>
        <taxon>Mytilinidiaceae</taxon>
        <taxon>Lophium</taxon>
    </lineage>
</organism>
<keyword evidence="1" id="KW-0472">Membrane</keyword>
<keyword evidence="1" id="KW-0812">Transmembrane</keyword>
<feature type="transmembrane region" description="Helical" evidence="1">
    <location>
        <begin position="233"/>
        <end position="251"/>
    </location>
</feature>
<dbReference type="EMBL" id="MU004198">
    <property type="protein sequence ID" value="KAF2489981.1"/>
    <property type="molecule type" value="Genomic_DNA"/>
</dbReference>
<accession>A0A6A6QCW8</accession>
<evidence type="ECO:0000313" key="3">
    <source>
        <dbReference type="Proteomes" id="UP000799750"/>
    </source>
</evidence>
<name>A0A6A6QCW8_9PEZI</name>
<proteinExistence type="predicted"/>
<reference evidence="2" key="1">
    <citation type="journal article" date="2020" name="Stud. Mycol.">
        <title>101 Dothideomycetes genomes: a test case for predicting lifestyles and emergence of pathogens.</title>
        <authorList>
            <person name="Haridas S."/>
            <person name="Albert R."/>
            <person name="Binder M."/>
            <person name="Bloem J."/>
            <person name="Labutti K."/>
            <person name="Salamov A."/>
            <person name="Andreopoulos B."/>
            <person name="Baker S."/>
            <person name="Barry K."/>
            <person name="Bills G."/>
            <person name="Bluhm B."/>
            <person name="Cannon C."/>
            <person name="Castanera R."/>
            <person name="Culley D."/>
            <person name="Daum C."/>
            <person name="Ezra D."/>
            <person name="Gonzalez J."/>
            <person name="Henrissat B."/>
            <person name="Kuo A."/>
            <person name="Liang C."/>
            <person name="Lipzen A."/>
            <person name="Lutzoni F."/>
            <person name="Magnuson J."/>
            <person name="Mondo S."/>
            <person name="Nolan M."/>
            <person name="Ohm R."/>
            <person name="Pangilinan J."/>
            <person name="Park H.-J."/>
            <person name="Ramirez L."/>
            <person name="Alfaro M."/>
            <person name="Sun H."/>
            <person name="Tritt A."/>
            <person name="Yoshinaga Y."/>
            <person name="Zwiers L.-H."/>
            <person name="Turgeon B."/>
            <person name="Goodwin S."/>
            <person name="Spatafora J."/>
            <person name="Crous P."/>
            <person name="Grigoriev I."/>
        </authorList>
    </citation>
    <scope>NUCLEOTIDE SEQUENCE</scope>
    <source>
        <strain evidence="2">CBS 269.34</strain>
    </source>
</reference>
<evidence type="ECO:0000313" key="2">
    <source>
        <dbReference type="EMBL" id="KAF2489981.1"/>
    </source>
</evidence>
<evidence type="ECO:0000256" key="1">
    <source>
        <dbReference type="SAM" id="Phobius"/>
    </source>
</evidence>
<dbReference type="Proteomes" id="UP000799750">
    <property type="component" value="Unassembled WGS sequence"/>
</dbReference>
<keyword evidence="3" id="KW-1185">Reference proteome</keyword>
<gene>
    <name evidence="2" type="ORF">BU16DRAFT_567076</name>
</gene>
<keyword evidence="1" id="KW-1133">Transmembrane helix</keyword>
<dbReference type="AlphaFoldDB" id="A0A6A6QCW8"/>
<sequence>MIAGLLSLMPGLQELRLEVGPQADPVLLPQLAQLPTRPILKSLKFLDVEGGAAENYSVFHTGLFLPGLQHDASMLFLSSLQKLCIKNNGDDFPELIPIIAVHPSIFANIRAASNITDVTFYGEVDEDVFIPFLASFKQLRKLRCTVTGYDAPARAKLFRELEAHRDTLETLTLDWNTEYLSPCFVPFEKLTQLEFRACHGFLPFGTDNPENVTWKIDRNANGKILISSRSSILFLYFRITFRTFGTFNLWIKPMMRRKR</sequence>
<protein>
    <submittedName>
        <fullName evidence="2">Uncharacterized protein</fullName>
    </submittedName>
</protein>